<dbReference type="InterPro" id="IPR037401">
    <property type="entry name" value="SnoaL-like"/>
</dbReference>
<reference evidence="2" key="1">
    <citation type="journal article" date="2022" name="ISME J.">
        <title>Identification of active gaseous-alkane degraders at natural gas seeps.</title>
        <authorList>
            <person name="Farhan Ul Haque M."/>
            <person name="Hernandez M."/>
            <person name="Crombie A.T."/>
            <person name="Murrell J.C."/>
        </authorList>
    </citation>
    <scope>NUCLEOTIDE SEQUENCE</scope>
    <source>
        <strain evidence="2">PC2</strain>
    </source>
</reference>
<evidence type="ECO:0000313" key="2">
    <source>
        <dbReference type="EMBL" id="MCI4684759.1"/>
    </source>
</evidence>
<name>A0ABS9ZAN8_9HYPH</name>
<evidence type="ECO:0000259" key="1">
    <source>
        <dbReference type="Pfam" id="PF12680"/>
    </source>
</evidence>
<gene>
    <name evidence="2" type="ORF">K2U94_18640</name>
</gene>
<dbReference type="Pfam" id="PF12680">
    <property type="entry name" value="SnoaL_2"/>
    <property type="match status" value="1"/>
</dbReference>
<comment type="caution">
    <text evidence="2">The sequence shown here is derived from an EMBL/GenBank/DDBJ whole genome shotgun (WGS) entry which is preliminary data.</text>
</comment>
<dbReference type="EMBL" id="JAIVFP010000001">
    <property type="protein sequence ID" value="MCI4684759.1"/>
    <property type="molecule type" value="Genomic_DNA"/>
</dbReference>
<evidence type="ECO:0000313" key="3">
    <source>
        <dbReference type="Proteomes" id="UP001139104"/>
    </source>
</evidence>
<sequence length="150" mass="17299">MSGMSGGESESLASQFSRMRFEQIVSTLLDRRSDPAKLEALFAPEADWMMNGDRSRWPYAGLSCRRESILAYLKAFSVEFQQKKIRFHDVLINGEQACARYEMRLRHRGTGREDLLQCLSFIRVEGDAVVEVHEFIDSALLFRLRESVED</sequence>
<proteinExistence type="predicted"/>
<dbReference type="SUPFAM" id="SSF54427">
    <property type="entry name" value="NTF2-like"/>
    <property type="match status" value="1"/>
</dbReference>
<dbReference type="Gene3D" id="3.10.450.50">
    <property type="match status" value="1"/>
</dbReference>
<protein>
    <submittedName>
        <fullName evidence="2">Nuclear transport factor 2 family protein</fullName>
    </submittedName>
</protein>
<keyword evidence="3" id="KW-1185">Reference proteome</keyword>
<dbReference type="Proteomes" id="UP001139104">
    <property type="component" value="Unassembled WGS sequence"/>
</dbReference>
<organism evidence="2 3">
    <name type="scientific">Candidatus Rhodoblastus alkanivorans</name>
    <dbReference type="NCBI Taxonomy" id="2954117"/>
    <lineage>
        <taxon>Bacteria</taxon>
        <taxon>Pseudomonadati</taxon>
        <taxon>Pseudomonadota</taxon>
        <taxon>Alphaproteobacteria</taxon>
        <taxon>Hyphomicrobiales</taxon>
        <taxon>Rhodoblastaceae</taxon>
        <taxon>Rhodoblastus</taxon>
    </lineage>
</organism>
<dbReference type="RefSeq" id="WP_243068641.1">
    <property type="nucleotide sequence ID" value="NZ_JAIVFK010000005.1"/>
</dbReference>
<accession>A0ABS9ZAN8</accession>
<feature type="domain" description="SnoaL-like" evidence="1">
    <location>
        <begin position="32"/>
        <end position="132"/>
    </location>
</feature>
<dbReference type="InterPro" id="IPR032710">
    <property type="entry name" value="NTF2-like_dom_sf"/>
</dbReference>